<proteinExistence type="predicted"/>
<feature type="signal peptide" evidence="1">
    <location>
        <begin position="1"/>
        <end position="20"/>
    </location>
</feature>
<dbReference type="STRING" id="4081.A0A3Q7GXS6"/>
<evidence type="ECO:0000256" key="1">
    <source>
        <dbReference type="SAM" id="SignalP"/>
    </source>
</evidence>
<name>A0A3Q7GXS6_SOLLC</name>
<evidence type="ECO:0000313" key="4">
    <source>
        <dbReference type="Proteomes" id="UP000004994"/>
    </source>
</evidence>
<dbReference type="OrthoDB" id="37297at2759"/>
<feature type="domain" description="DSBA-like thioredoxin" evidence="2">
    <location>
        <begin position="42"/>
        <end position="188"/>
    </location>
</feature>
<dbReference type="CDD" id="cd02972">
    <property type="entry name" value="DsbA_family"/>
    <property type="match status" value="1"/>
</dbReference>
<reference evidence="3" key="2">
    <citation type="submission" date="2019-01" db="UniProtKB">
        <authorList>
            <consortium name="EnsemblPlants"/>
        </authorList>
    </citation>
    <scope>IDENTIFICATION</scope>
    <source>
        <strain evidence="3">cv. Heinz 1706</strain>
    </source>
</reference>
<dbReference type="Pfam" id="PF01323">
    <property type="entry name" value="DSBA"/>
    <property type="match status" value="1"/>
</dbReference>
<evidence type="ECO:0000313" key="3">
    <source>
        <dbReference type="EnsemblPlants" id="Solyc06g062280.3.1"/>
    </source>
</evidence>
<dbReference type="GeneID" id="101265345"/>
<dbReference type="OMA" id="KYAFLTH"/>
<dbReference type="PANTHER" id="PTHR33875">
    <property type="entry name" value="OS09G0542200 PROTEIN"/>
    <property type="match status" value="1"/>
</dbReference>
<dbReference type="EnsemblPlants" id="Solyc06g062280.3.1">
    <property type="protein sequence ID" value="Solyc06g062280.3.1"/>
    <property type="gene ID" value="Solyc06g062280.3"/>
</dbReference>
<sequence>MVKLILFVNLILIFIISVNSQIPYGFWYSGDGEIDLTKSIVIEAFLDPVCPDSRDSWPPLKKALHHYGSRVSLVVHTFPLPYHDNAYTTSRALHIVNKLNSSATYRLLEAFFDQQDKFYNHATFNLSKASVVDEVAKFTSNEIGNSNYAAIKAGFSDPKTDQATRISFKYGCKKGVYGAPFFFVNGFLLPDGGSPLDYKTWRDVLDPLIPPEEQSRTENLNFFL</sequence>
<evidence type="ECO:0000259" key="2">
    <source>
        <dbReference type="Pfam" id="PF01323"/>
    </source>
</evidence>
<dbReference type="SUPFAM" id="SSF52833">
    <property type="entry name" value="Thioredoxin-like"/>
    <property type="match status" value="1"/>
</dbReference>
<accession>A0A3Q7GXS6</accession>
<dbReference type="GO" id="GO:0016491">
    <property type="term" value="F:oxidoreductase activity"/>
    <property type="evidence" value="ECO:0007669"/>
    <property type="project" value="InterPro"/>
</dbReference>
<dbReference type="Gramene" id="Solyc06g062280.3.1">
    <property type="protein sequence ID" value="Solyc06g062280.3.1"/>
    <property type="gene ID" value="Solyc06g062280.3"/>
</dbReference>
<organism evidence="3">
    <name type="scientific">Solanum lycopersicum</name>
    <name type="common">Tomato</name>
    <name type="synonym">Lycopersicon esculentum</name>
    <dbReference type="NCBI Taxonomy" id="4081"/>
    <lineage>
        <taxon>Eukaryota</taxon>
        <taxon>Viridiplantae</taxon>
        <taxon>Streptophyta</taxon>
        <taxon>Embryophyta</taxon>
        <taxon>Tracheophyta</taxon>
        <taxon>Spermatophyta</taxon>
        <taxon>Magnoliopsida</taxon>
        <taxon>eudicotyledons</taxon>
        <taxon>Gunneridae</taxon>
        <taxon>Pentapetalae</taxon>
        <taxon>asterids</taxon>
        <taxon>lamiids</taxon>
        <taxon>Solanales</taxon>
        <taxon>Solanaceae</taxon>
        <taxon>Solanoideae</taxon>
        <taxon>Solaneae</taxon>
        <taxon>Solanum</taxon>
        <taxon>Solanum subgen. Lycopersicon</taxon>
    </lineage>
</organism>
<dbReference type="InterPro" id="IPR001853">
    <property type="entry name" value="DSBA-like_thioredoxin_dom"/>
</dbReference>
<feature type="chain" id="PRO_5018771386" description="DSBA-like thioredoxin domain-containing protein" evidence="1">
    <location>
        <begin position="21"/>
        <end position="224"/>
    </location>
</feature>
<dbReference type="PANTHER" id="PTHR33875:SF2">
    <property type="entry name" value="ACR183CP"/>
    <property type="match status" value="1"/>
</dbReference>
<dbReference type="Gene3D" id="3.40.30.10">
    <property type="entry name" value="Glutaredoxin"/>
    <property type="match status" value="1"/>
</dbReference>
<protein>
    <recommendedName>
        <fullName evidence="2">DSBA-like thioredoxin domain-containing protein</fullName>
    </recommendedName>
</protein>
<dbReference type="AlphaFoldDB" id="A0A3Q7GXS6"/>
<keyword evidence="4" id="KW-1185">Reference proteome</keyword>
<dbReference type="KEGG" id="sly:101265345"/>
<keyword evidence="1" id="KW-0732">Signal</keyword>
<dbReference type="InterPro" id="IPR036249">
    <property type="entry name" value="Thioredoxin-like_sf"/>
</dbReference>
<dbReference type="Proteomes" id="UP000004994">
    <property type="component" value="Chromosome 6"/>
</dbReference>
<dbReference type="PaxDb" id="4081-Solyc06g062280.2.1"/>
<dbReference type="InParanoid" id="A0A3Q7GXS6"/>
<reference evidence="3" key="1">
    <citation type="journal article" date="2012" name="Nature">
        <title>The tomato genome sequence provides insights into fleshy fruit evolution.</title>
        <authorList>
            <consortium name="Tomato Genome Consortium"/>
        </authorList>
    </citation>
    <scope>NUCLEOTIDE SEQUENCE [LARGE SCALE GENOMIC DNA]</scope>
    <source>
        <strain evidence="3">cv. Heinz 1706</strain>
    </source>
</reference>